<gene>
    <name evidence="1" type="ORF">QYE76_058655</name>
</gene>
<dbReference type="EMBL" id="JAUUTY010000003">
    <property type="protein sequence ID" value="KAK1670496.1"/>
    <property type="molecule type" value="Genomic_DNA"/>
</dbReference>
<protein>
    <submittedName>
        <fullName evidence="1">Uncharacterized protein</fullName>
    </submittedName>
</protein>
<dbReference type="AlphaFoldDB" id="A0AAD8WQ69"/>
<evidence type="ECO:0000313" key="1">
    <source>
        <dbReference type="EMBL" id="KAK1670496.1"/>
    </source>
</evidence>
<evidence type="ECO:0000313" key="2">
    <source>
        <dbReference type="Proteomes" id="UP001231189"/>
    </source>
</evidence>
<proteinExistence type="predicted"/>
<sequence>MLDAAHVWPPPPHHLATPRPPLHPACNAALPSLDVALSTGHVDGLGATELFDRLLEPTMPWNTLIDTFMGELHARGKTLHDITEVLRAAQHHIFLTVLFVPSQ</sequence>
<name>A0AAD8WQ69_LOLMU</name>
<keyword evidence="2" id="KW-1185">Reference proteome</keyword>
<organism evidence="1 2">
    <name type="scientific">Lolium multiflorum</name>
    <name type="common">Italian ryegrass</name>
    <name type="synonym">Lolium perenne subsp. multiflorum</name>
    <dbReference type="NCBI Taxonomy" id="4521"/>
    <lineage>
        <taxon>Eukaryota</taxon>
        <taxon>Viridiplantae</taxon>
        <taxon>Streptophyta</taxon>
        <taxon>Embryophyta</taxon>
        <taxon>Tracheophyta</taxon>
        <taxon>Spermatophyta</taxon>
        <taxon>Magnoliopsida</taxon>
        <taxon>Liliopsida</taxon>
        <taxon>Poales</taxon>
        <taxon>Poaceae</taxon>
        <taxon>BOP clade</taxon>
        <taxon>Pooideae</taxon>
        <taxon>Poodae</taxon>
        <taxon>Poeae</taxon>
        <taxon>Poeae Chloroplast Group 2 (Poeae type)</taxon>
        <taxon>Loliodinae</taxon>
        <taxon>Loliinae</taxon>
        <taxon>Lolium</taxon>
    </lineage>
</organism>
<reference evidence="1" key="1">
    <citation type="submission" date="2023-07" db="EMBL/GenBank/DDBJ databases">
        <title>A chromosome-level genome assembly of Lolium multiflorum.</title>
        <authorList>
            <person name="Chen Y."/>
            <person name="Copetti D."/>
            <person name="Kolliker R."/>
            <person name="Studer B."/>
        </authorList>
    </citation>
    <scope>NUCLEOTIDE SEQUENCE</scope>
    <source>
        <strain evidence="1">02402/16</strain>
        <tissue evidence="1">Leaf</tissue>
    </source>
</reference>
<comment type="caution">
    <text evidence="1">The sequence shown here is derived from an EMBL/GenBank/DDBJ whole genome shotgun (WGS) entry which is preliminary data.</text>
</comment>
<accession>A0AAD8WQ69</accession>
<dbReference type="Proteomes" id="UP001231189">
    <property type="component" value="Unassembled WGS sequence"/>
</dbReference>